<dbReference type="SMART" id="SM00382">
    <property type="entry name" value="AAA"/>
    <property type="match status" value="1"/>
</dbReference>
<evidence type="ECO:0000256" key="2">
    <source>
        <dbReference type="ARBA" id="ARBA00022692"/>
    </source>
</evidence>
<feature type="domain" description="ABC transmembrane type-1" evidence="9">
    <location>
        <begin position="41"/>
        <end position="318"/>
    </location>
</feature>
<dbReference type="GO" id="GO:0140359">
    <property type="term" value="F:ABC-type transporter activity"/>
    <property type="evidence" value="ECO:0007669"/>
    <property type="project" value="InterPro"/>
</dbReference>
<evidence type="ECO:0000259" key="9">
    <source>
        <dbReference type="PROSITE" id="PS50929"/>
    </source>
</evidence>
<dbReference type="InterPro" id="IPR036640">
    <property type="entry name" value="ABC1_TM_sf"/>
</dbReference>
<dbReference type="Gene3D" id="1.20.1560.10">
    <property type="entry name" value="ABC transporter type 1, transmembrane domain"/>
    <property type="match status" value="1"/>
</dbReference>
<keyword evidence="6 7" id="KW-0472">Membrane</keyword>
<dbReference type="InterPro" id="IPR011527">
    <property type="entry name" value="ABC1_TM_dom"/>
</dbReference>
<accession>A0AAC8W2A5</accession>
<keyword evidence="4 10" id="KW-0067">ATP-binding</keyword>
<dbReference type="PANTHER" id="PTHR24221">
    <property type="entry name" value="ATP-BINDING CASSETTE SUB-FAMILY B"/>
    <property type="match status" value="1"/>
</dbReference>
<evidence type="ECO:0000313" key="10">
    <source>
        <dbReference type="EMBL" id="ALG73814.1"/>
    </source>
</evidence>
<keyword evidence="11" id="KW-1185">Reference proteome</keyword>
<dbReference type="GO" id="GO:0016887">
    <property type="term" value="F:ATP hydrolysis activity"/>
    <property type="evidence" value="ECO:0007669"/>
    <property type="project" value="InterPro"/>
</dbReference>
<dbReference type="InterPro" id="IPR003593">
    <property type="entry name" value="AAA+_ATPase"/>
</dbReference>
<proteinExistence type="predicted"/>
<dbReference type="KEGG" id="ati:AL072_20230"/>
<dbReference type="InterPro" id="IPR039421">
    <property type="entry name" value="Type_1_exporter"/>
</dbReference>
<dbReference type="AlphaFoldDB" id="A0AAC8W2A5"/>
<dbReference type="InterPro" id="IPR003439">
    <property type="entry name" value="ABC_transporter-like_ATP-bd"/>
</dbReference>
<dbReference type="PROSITE" id="PS50929">
    <property type="entry name" value="ABC_TM1F"/>
    <property type="match status" value="1"/>
</dbReference>
<feature type="transmembrane region" description="Helical" evidence="7">
    <location>
        <begin position="146"/>
        <end position="171"/>
    </location>
</feature>
<organism evidence="10 11">
    <name type="scientific">Azospirillum thiophilum</name>
    <dbReference type="NCBI Taxonomy" id="528244"/>
    <lineage>
        <taxon>Bacteria</taxon>
        <taxon>Pseudomonadati</taxon>
        <taxon>Pseudomonadota</taxon>
        <taxon>Alphaproteobacteria</taxon>
        <taxon>Rhodospirillales</taxon>
        <taxon>Azospirillaceae</taxon>
        <taxon>Azospirillum</taxon>
    </lineage>
</organism>
<dbReference type="GO" id="GO:0005524">
    <property type="term" value="F:ATP binding"/>
    <property type="evidence" value="ECO:0007669"/>
    <property type="project" value="UniProtKB-KW"/>
</dbReference>
<dbReference type="NCBIfam" id="TIGR01842">
    <property type="entry name" value="type_I_sec_PrtD"/>
    <property type="match status" value="1"/>
</dbReference>
<keyword evidence="3" id="KW-0547">Nucleotide-binding</keyword>
<feature type="transmembrane region" description="Helical" evidence="7">
    <location>
        <begin position="77"/>
        <end position="97"/>
    </location>
</feature>
<gene>
    <name evidence="10" type="ORF">AL072_20230</name>
</gene>
<dbReference type="EMBL" id="CP012403">
    <property type="protein sequence ID" value="ALG73814.1"/>
    <property type="molecule type" value="Genomic_DNA"/>
</dbReference>
<dbReference type="SUPFAM" id="SSF90123">
    <property type="entry name" value="ABC transporter transmembrane region"/>
    <property type="match status" value="1"/>
</dbReference>
<reference evidence="10 11" key="2">
    <citation type="journal article" date="2016" name="Genome Announc.">
        <title>Complete Genome Sequence of a Strain of Azospirillum thiophilum Isolated from a Sulfide Spring.</title>
        <authorList>
            <person name="Fomenkov A."/>
            <person name="Vincze T."/>
            <person name="Grabovich M."/>
            <person name="Anton B.P."/>
            <person name="Dubinina G."/>
            <person name="Orlova M."/>
            <person name="Belousova E."/>
            <person name="Roberts R.J."/>
        </authorList>
    </citation>
    <scope>NUCLEOTIDE SEQUENCE [LARGE SCALE GENOMIC DNA]</scope>
    <source>
        <strain evidence="10 11">BV-S</strain>
    </source>
</reference>
<dbReference type="GO" id="GO:0030256">
    <property type="term" value="C:type I protein secretion system complex"/>
    <property type="evidence" value="ECO:0007669"/>
    <property type="project" value="InterPro"/>
</dbReference>
<dbReference type="SUPFAM" id="SSF52540">
    <property type="entry name" value="P-loop containing nucleoside triphosphate hydrolases"/>
    <property type="match status" value="1"/>
</dbReference>
<evidence type="ECO:0000259" key="8">
    <source>
        <dbReference type="PROSITE" id="PS50893"/>
    </source>
</evidence>
<dbReference type="GO" id="GO:0030253">
    <property type="term" value="P:protein secretion by the type I secretion system"/>
    <property type="evidence" value="ECO:0007669"/>
    <property type="project" value="InterPro"/>
</dbReference>
<evidence type="ECO:0000256" key="4">
    <source>
        <dbReference type="ARBA" id="ARBA00022840"/>
    </source>
</evidence>
<keyword evidence="2 7" id="KW-0812">Transmembrane</keyword>
<feature type="transmembrane region" description="Helical" evidence="7">
    <location>
        <begin position="265"/>
        <end position="283"/>
    </location>
</feature>
<name>A0AAC8W2A5_9PROT</name>
<sequence length="594" mass="63138">MSPLSRAVSKRPVLHQEGSMMSSVDRPLLTQAYRKIGQGLLLAGILSLFVNILMLVVPLFTMQVYDRVMSSRSLETLTMLAIIAVGALALYGVLDFIRARAFLVTSAVIAHRFNVPALEASIVDALSGGPRNAAQTMRDLNDLRGFMTSSAVTAPLELAWAPIFLAILFLLHPVYGFLAIGSALILLVMGVLTDALTRRPMAQANEASARVFADIAGTVRHAEAIEAMGMLPALARRWQSAQSGSAGMIDRGATMSRGLAAASRSLRLMLQVGVIAAGATLVIDNLVTPGSMMAAGLITGRLLHPFEQMVDGWRQWVKALEAHRRIRDLLNNGASARSTMPLPAPHGTLAVDRVSHVPAGLSRPVLRNVSFAAEAGEVLGIIGPSGAGKSTLARLLVGVWQPTAGGIYLDGASTYLWERESFGKYVGYVPQSVALLDGTIGENIARMANADPAEIVRAARLAGVHEMIGRLPFGYDTPVGESAFSLSGGQRQRIALARALFGRPRLLVLDEPNSNLDHEGEQALLAAVHKVKAEGTTVVMIAHRPSIVAVADKLVVMKDGAVEHFGARGDVLKLVQPGGTPTGVARLVRSGEQR</sequence>
<dbReference type="GO" id="GO:0005886">
    <property type="term" value="C:plasma membrane"/>
    <property type="evidence" value="ECO:0007669"/>
    <property type="project" value="UniProtKB-SubCell"/>
</dbReference>
<dbReference type="CDD" id="cd03246">
    <property type="entry name" value="ABCC_Protease_Secretion"/>
    <property type="match status" value="1"/>
</dbReference>
<evidence type="ECO:0000256" key="7">
    <source>
        <dbReference type="SAM" id="Phobius"/>
    </source>
</evidence>
<keyword evidence="5 7" id="KW-1133">Transmembrane helix</keyword>
<dbReference type="Pfam" id="PF00005">
    <property type="entry name" value="ABC_tran"/>
    <property type="match status" value="1"/>
</dbReference>
<evidence type="ECO:0000256" key="3">
    <source>
        <dbReference type="ARBA" id="ARBA00022741"/>
    </source>
</evidence>
<dbReference type="InterPro" id="IPR027417">
    <property type="entry name" value="P-loop_NTPase"/>
</dbReference>
<dbReference type="Gene3D" id="3.40.50.300">
    <property type="entry name" value="P-loop containing nucleotide triphosphate hydrolases"/>
    <property type="match status" value="1"/>
</dbReference>
<evidence type="ECO:0000313" key="11">
    <source>
        <dbReference type="Proteomes" id="UP000069935"/>
    </source>
</evidence>
<dbReference type="PANTHER" id="PTHR24221:SF654">
    <property type="entry name" value="ATP-BINDING CASSETTE SUB-FAMILY B MEMBER 6"/>
    <property type="match status" value="1"/>
</dbReference>
<dbReference type="PROSITE" id="PS50893">
    <property type="entry name" value="ABC_TRANSPORTER_2"/>
    <property type="match status" value="1"/>
</dbReference>
<dbReference type="Proteomes" id="UP000069935">
    <property type="component" value="Chromosome 3"/>
</dbReference>
<dbReference type="InterPro" id="IPR017871">
    <property type="entry name" value="ABC_transporter-like_CS"/>
</dbReference>
<feature type="domain" description="ABC transporter" evidence="8">
    <location>
        <begin position="349"/>
        <end position="584"/>
    </location>
</feature>
<dbReference type="PROSITE" id="PS00211">
    <property type="entry name" value="ABC_TRANSPORTER_1"/>
    <property type="match status" value="1"/>
</dbReference>
<evidence type="ECO:0000256" key="1">
    <source>
        <dbReference type="ARBA" id="ARBA00004651"/>
    </source>
</evidence>
<evidence type="ECO:0000256" key="5">
    <source>
        <dbReference type="ARBA" id="ARBA00022989"/>
    </source>
</evidence>
<evidence type="ECO:0000256" key="6">
    <source>
        <dbReference type="ARBA" id="ARBA00023136"/>
    </source>
</evidence>
<reference evidence="11" key="1">
    <citation type="submission" date="2015-12" db="EMBL/GenBank/DDBJ databases">
        <title>Complete Genome Sequence of Azospirillum thiophilum BV-S.</title>
        <authorList>
            <person name="Fomenkov A."/>
            <person name="Vincze T."/>
            <person name="Grabovich M."/>
            <person name="Dubinina G."/>
            <person name="Orlova M."/>
            <person name="Belousova E."/>
            <person name="Roberts R.J."/>
        </authorList>
    </citation>
    <scope>NUCLEOTIDE SEQUENCE [LARGE SCALE GENOMIC DNA]</scope>
    <source>
        <strain evidence="11">BV-S</strain>
    </source>
</reference>
<dbReference type="InterPro" id="IPR010128">
    <property type="entry name" value="ATPase_T1SS_PrtD-like"/>
</dbReference>
<comment type="subcellular location">
    <subcellularLocation>
        <location evidence="1">Cell membrane</location>
        <topology evidence="1">Multi-pass membrane protein</topology>
    </subcellularLocation>
</comment>
<protein>
    <submittedName>
        <fullName evidence="10">ABC transporter ATP-binding protein</fullName>
    </submittedName>
</protein>
<dbReference type="GO" id="GO:0034040">
    <property type="term" value="F:ATPase-coupled lipid transmembrane transporter activity"/>
    <property type="evidence" value="ECO:0007669"/>
    <property type="project" value="TreeGrafter"/>
</dbReference>
<feature type="transmembrane region" description="Helical" evidence="7">
    <location>
        <begin position="177"/>
        <end position="196"/>
    </location>
</feature>
<feature type="transmembrane region" description="Helical" evidence="7">
    <location>
        <begin position="40"/>
        <end position="65"/>
    </location>
</feature>